<dbReference type="GO" id="GO:0009986">
    <property type="term" value="C:cell surface"/>
    <property type="evidence" value="ECO:0007669"/>
    <property type="project" value="TreeGrafter"/>
</dbReference>
<name>A0A7N8WHX3_9TELE</name>
<dbReference type="AlphaFoldDB" id="A0A7N8WHX3"/>
<dbReference type="PANTHER" id="PTHR23412">
    <property type="entry name" value="STEREOCILIN RELATED"/>
    <property type="match status" value="1"/>
</dbReference>
<evidence type="ECO:0000256" key="1">
    <source>
        <dbReference type="ARBA" id="ARBA00022729"/>
    </source>
</evidence>
<dbReference type="PANTHER" id="PTHR23412:SF21">
    <property type="entry name" value="OTOANCORIN ISOFORM X1"/>
    <property type="match status" value="1"/>
</dbReference>
<protein>
    <submittedName>
        <fullName evidence="4">Uncharacterized protein</fullName>
    </submittedName>
</protein>
<dbReference type="FunCoup" id="A0A7N8WHX3">
    <property type="interactions" value="775"/>
</dbReference>
<feature type="region of interest" description="Disordered" evidence="3">
    <location>
        <begin position="574"/>
        <end position="600"/>
    </location>
</feature>
<dbReference type="GeneTree" id="ENSGT00950000182957"/>
<keyword evidence="5" id="KW-1185">Reference proteome</keyword>
<sequence>MELCKPSLQWLNLDALTMMGPYLSHLTSEDIDSCPKEKLCEFFRSEQFKSTLSRATNINPTLGKKFLQRIQECFNGKNEFAEHVVKLGALACYYYDAPDLNPDLSKKFLSQLDNCKPNPTITQLKKHLINSVISKFNATQALRDIGSSVTLFSPKQLSMIPGTDLKEVLTNLGPNIKWTQSQLQTLVKNQLGDKMCKEISAKELMALQSVAEGLPSCVLKFVKARDIMNDTEALKNISMQMRMGQLKAMLQGLCRDAGPSELVQKLDGPLLHSISLTNLEKADITSLNQVENKTWSRPQAAYLAKRMQDLKQLQFRRLHSVLQGLTCTMIDNVTGSDTLNMAQAITETPQWLSKFQAGCVAQKLFATLEKERADYFKTITEEELYKIPTLLLLHLPPLKVKDLPDSVCPVYLYKMEKANLSLLPLSSPSRPALTQRALSYLTTGTELSKLTFENVSMLGPLLCELPPSQLKLMAPNVLNASLQAMASCKHIPQHHRTELLQLVTQIFGDPAWSPEAMEAVGPLLLLDDNATSALPNKPWMKDILYSLKSHIPSVSDTLKKKLFDLTISTSNTARKKREADSNSVSDKSITDVDRNTNSGSINAEAPTSIVIEKLGSDNIHWTAAQLDMMTNDTFVATVGTLGSVPGYNADQLAVLSKKAIQVQWRHPSWIFWIQGVETCPGAVIDGESHFVIFNLTFLVNLFLQV</sequence>
<reference evidence="4" key="2">
    <citation type="submission" date="2025-09" db="UniProtKB">
        <authorList>
            <consortium name="Ensembl"/>
        </authorList>
    </citation>
    <scope>IDENTIFICATION</scope>
</reference>
<dbReference type="InParanoid" id="A0A7N8WHX3"/>
<evidence type="ECO:0000256" key="2">
    <source>
        <dbReference type="ARBA" id="ARBA00023180"/>
    </source>
</evidence>
<evidence type="ECO:0000256" key="3">
    <source>
        <dbReference type="SAM" id="MobiDB-lite"/>
    </source>
</evidence>
<evidence type="ECO:0000313" key="5">
    <source>
        <dbReference type="Proteomes" id="UP000261640"/>
    </source>
</evidence>
<dbReference type="Proteomes" id="UP000261640">
    <property type="component" value="Unplaced"/>
</dbReference>
<accession>A0A7N8WHX3</accession>
<organism evidence="4 5">
    <name type="scientific">Mastacembelus armatus</name>
    <name type="common">zig-zag eel</name>
    <dbReference type="NCBI Taxonomy" id="205130"/>
    <lineage>
        <taxon>Eukaryota</taxon>
        <taxon>Metazoa</taxon>
        <taxon>Chordata</taxon>
        <taxon>Craniata</taxon>
        <taxon>Vertebrata</taxon>
        <taxon>Euteleostomi</taxon>
        <taxon>Actinopterygii</taxon>
        <taxon>Neopterygii</taxon>
        <taxon>Teleostei</taxon>
        <taxon>Neoteleostei</taxon>
        <taxon>Acanthomorphata</taxon>
        <taxon>Anabantaria</taxon>
        <taxon>Synbranchiformes</taxon>
        <taxon>Mastacembelidae</taxon>
        <taxon>Mastacembelus</taxon>
    </lineage>
</organism>
<reference evidence="4" key="1">
    <citation type="submission" date="2025-08" db="UniProtKB">
        <authorList>
            <consortium name="Ensembl"/>
        </authorList>
    </citation>
    <scope>IDENTIFICATION</scope>
</reference>
<dbReference type="Ensembl" id="ENSMAMT00000044828.1">
    <property type="protein sequence ID" value="ENSMAMP00000036742.1"/>
    <property type="gene ID" value="ENSMAMG00000026937.1"/>
</dbReference>
<keyword evidence="1" id="KW-0732">Signal</keyword>
<dbReference type="GO" id="GO:0007160">
    <property type="term" value="P:cell-matrix adhesion"/>
    <property type="evidence" value="ECO:0007669"/>
    <property type="project" value="TreeGrafter"/>
</dbReference>
<evidence type="ECO:0000313" key="4">
    <source>
        <dbReference type="Ensembl" id="ENSMAMP00000036742.1"/>
    </source>
</evidence>
<keyword evidence="2" id="KW-0325">Glycoprotein</keyword>
<dbReference type="InterPro" id="IPR026664">
    <property type="entry name" value="Stereocilin-rel"/>
</dbReference>
<proteinExistence type="predicted"/>